<protein>
    <submittedName>
        <fullName evidence="2">Uncharacterized protein</fullName>
    </submittedName>
</protein>
<keyword evidence="1" id="KW-1133">Transmembrane helix</keyword>
<evidence type="ECO:0000313" key="2">
    <source>
        <dbReference type="EMBL" id="KAL1131454.1"/>
    </source>
</evidence>
<evidence type="ECO:0000256" key="1">
    <source>
        <dbReference type="SAM" id="Phobius"/>
    </source>
</evidence>
<reference evidence="2 3" key="1">
    <citation type="submission" date="2024-07" db="EMBL/GenBank/DDBJ databases">
        <title>Chromosome-level genome assembly of the water stick insect Ranatra chinensis (Heteroptera: Nepidae).</title>
        <authorList>
            <person name="Liu X."/>
        </authorList>
    </citation>
    <scope>NUCLEOTIDE SEQUENCE [LARGE SCALE GENOMIC DNA]</scope>
    <source>
        <strain evidence="2">Cailab_2021Rc</strain>
        <tissue evidence="2">Muscle</tissue>
    </source>
</reference>
<sequence>MYKTVRQGESCLQYRIVGQEEYRRTVKRSRSGRIACLLTGALVVACLTVAGAVLMPILLTTNIVALPAGLHTFALRPQPAQLQQQQQYIAIVPVREAKFRIVGQQEALNGTLQPALLTAQWAGLALWKVSQLFLNSCKIT</sequence>
<comment type="caution">
    <text evidence="2">The sequence shown here is derived from an EMBL/GenBank/DDBJ whole genome shotgun (WGS) entry which is preliminary data.</text>
</comment>
<dbReference type="AlphaFoldDB" id="A0ABD0YJU2"/>
<keyword evidence="1" id="KW-0472">Membrane</keyword>
<keyword evidence="1" id="KW-0812">Transmembrane</keyword>
<name>A0ABD0YJU2_9HEMI</name>
<dbReference type="Proteomes" id="UP001558652">
    <property type="component" value="Unassembled WGS sequence"/>
</dbReference>
<keyword evidence="3" id="KW-1185">Reference proteome</keyword>
<gene>
    <name evidence="2" type="ORF">AAG570_011071</name>
</gene>
<proteinExistence type="predicted"/>
<feature type="transmembrane region" description="Helical" evidence="1">
    <location>
        <begin position="34"/>
        <end position="59"/>
    </location>
</feature>
<dbReference type="EMBL" id="JBFDAA010000006">
    <property type="protein sequence ID" value="KAL1131454.1"/>
    <property type="molecule type" value="Genomic_DNA"/>
</dbReference>
<organism evidence="2 3">
    <name type="scientific">Ranatra chinensis</name>
    <dbReference type="NCBI Taxonomy" id="642074"/>
    <lineage>
        <taxon>Eukaryota</taxon>
        <taxon>Metazoa</taxon>
        <taxon>Ecdysozoa</taxon>
        <taxon>Arthropoda</taxon>
        <taxon>Hexapoda</taxon>
        <taxon>Insecta</taxon>
        <taxon>Pterygota</taxon>
        <taxon>Neoptera</taxon>
        <taxon>Paraneoptera</taxon>
        <taxon>Hemiptera</taxon>
        <taxon>Heteroptera</taxon>
        <taxon>Panheteroptera</taxon>
        <taxon>Nepomorpha</taxon>
        <taxon>Nepidae</taxon>
        <taxon>Ranatrinae</taxon>
        <taxon>Ranatra</taxon>
    </lineage>
</organism>
<accession>A0ABD0YJU2</accession>
<evidence type="ECO:0000313" key="3">
    <source>
        <dbReference type="Proteomes" id="UP001558652"/>
    </source>
</evidence>